<dbReference type="InterPro" id="IPR014017">
    <property type="entry name" value="DNA_helicase_UvrD-like_C"/>
</dbReference>
<comment type="catalytic activity">
    <reaction evidence="11">
        <text>Couples ATP hydrolysis with the unwinding of duplex DNA by translocating in the 3'-5' direction.</text>
        <dbReference type="EC" id="5.6.2.4"/>
    </reaction>
</comment>
<dbReference type="Gene3D" id="3.90.320.10">
    <property type="match status" value="1"/>
</dbReference>
<evidence type="ECO:0000256" key="10">
    <source>
        <dbReference type="ARBA" id="ARBA00023235"/>
    </source>
</evidence>
<dbReference type="PATRIC" id="fig|1212489.4.peg.2248"/>
<evidence type="ECO:0000256" key="4">
    <source>
        <dbReference type="ARBA" id="ARBA00022801"/>
    </source>
</evidence>
<dbReference type="EC" id="5.6.2.4" evidence="12"/>
<dbReference type="Gene3D" id="3.40.50.300">
    <property type="entry name" value="P-loop containing nucleotide triphosphate hydrolases"/>
    <property type="match status" value="3"/>
</dbReference>
<feature type="domain" description="UvrD-like helicase ATP-binding" evidence="16">
    <location>
        <begin position="1"/>
        <end position="485"/>
    </location>
</feature>
<keyword evidence="9" id="KW-0234">DNA repair</keyword>
<evidence type="ECO:0000259" key="16">
    <source>
        <dbReference type="PROSITE" id="PS51198"/>
    </source>
</evidence>
<evidence type="ECO:0000256" key="2">
    <source>
        <dbReference type="ARBA" id="ARBA00022741"/>
    </source>
</evidence>
<name>A0A0W0SQW0_9GAMM</name>
<dbReference type="Pfam" id="PF13361">
    <property type="entry name" value="UvrD_C"/>
    <property type="match status" value="1"/>
</dbReference>
<evidence type="ECO:0000256" key="3">
    <source>
        <dbReference type="ARBA" id="ARBA00022763"/>
    </source>
</evidence>
<organism evidence="18 19">
    <name type="scientific">Legionella drozanskii LLAP-1</name>
    <dbReference type="NCBI Taxonomy" id="1212489"/>
    <lineage>
        <taxon>Bacteria</taxon>
        <taxon>Pseudomonadati</taxon>
        <taxon>Pseudomonadota</taxon>
        <taxon>Gammaproteobacteria</taxon>
        <taxon>Legionellales</taxon>
        <taxon>Legionellaceae</taxon>
        <taxon>Legionella</taxon>
    </lineage>
</organism>
<keyword evidence="1" id="KW-0540">Nuclease</keyword>
<dbReference type="SUPFAM" id="SSF52540">
    <property type="entry name" value="P-loop containing nucleoside triphosphate hydrolases"/>
    <property type="match status" value="1"/>
</dbReference>
<keyword evidence="4 15" id="KW-0378">Hydrolase</keyword>
<dbReference type="STRING" id="1212489.Ldro_2127"/>
<dbReference type="InterPro" id="IPR011604">
    <property type="entry name" value="PDDEXK-like_dom_sf"/>
</dbReference>
<keyword evidence="2 15" id="KW-0547">Nucleotide-binding</keyword>
<dbReference type="Pfam" id="PF12705">
    <property type="entry name" value="PDDEXK_1"/>
    <property type="match status" value="1"/>
</dbReference>
<evidence type="ECO:0000256" key="7">
    <source>
        <dbReference type="ARBA" id="ARBA00022840"/>
    </source>
</evidence>
<dbReference type="Gene3D" id="1.10.486.10">
    <property type="entry name" value="PCRA, domain 4"/>
    <property type="match status" value="1"/>
</dbReference>
<dbReference type="InterPro" id="IPR014016">
    <property type="entry name" value="UvrD-like_ATP-bd"/>
</dbReference>
<evidence type="ECO:0000256" key="5">
    <source>
        <dbReference type="ARBA" id="ARBA00022806"/>
    </source>
</evidence>
<dbReference type="PANTHER" id="PTHR11070">
    <property type="entry name" value="UVRD / RECB / PCRA DNA HELICASE FAMILY MEMBER"/>
    <property type="match status" value="1"/>
</dbReference>
<accession>A0A0W0SQW0</accession>
<dbReference type="GO" id="GO:0000725">
    <property type="term" value="P:recombinational repair"/>
    <property type="evidence" value="ECO:0007669"/>
    <property type="project" value="TreeGrafter"/>
</dbReference>
<comment type="catalytic activity">
    <reaction evidence="14">
        <text>ATP + H2O = ADP + phosphate + H(+)</text>
        <dbReference type="Rhea" id="RHEA:13065"/>
        <dbReference type="ChEBI" id="CHEBI:15377"/>
        <dbReference type="ChEBI" id="CHEBI:15378"/>
        <dbReference type="ChEBI" id="CHEBI:30616"/>
        <dbReference type="ChEBI" id="CHEBI:43474"/>
        <dbReference type="ChEBI" id="CHEBI:456216"/>
        <dbReference type="EC" id="5.6.2.4"/>
    </reaction>
</comment>
<dbReference type="InterPro" id="IPR000212">
    <property type="entry name" value="DNA_helicase_UvrD/REP"/>
</dbReference>
<keyword evidence="3" id="KW-0227">DNA damage</keyword>
<dbReference type="PROSITE" id="PS51217">
    <property type="entry name" value="UVRD_HELICASE_CTER"/>
    <property type="match status" value="1"/>
</dbReference>
<comment type="caution">
    <text evidence="18">The sequence shown here is derived from an EMBL/GenBank/DDBJ whole genome shotgun (WGS) entry which is preliminary data.</text>
</comment>
<dbReference type="AlphaFoldDB" id="A0A0W0SQW0"/>
<evidence type="ECO:0000256" key="8">
    <source>
        <dbReference type="ARBA" id="ARBA00023125"/>
    </source>
</evidence>
<dbReference type="Proteomes" id="UP000054736">
    <property type="component" value="Unassembled WGS sequence"/>
</dbReference>
<evidence type="ECO:0000256" key="15">
    <source>
        <dbReference type="PROSITE-ProRule" id="PRU00560"/>
    </source>
</evidence>
<dbReference type="GO" id="GO:0005524">
    <property type="term" value="F:ATP binding"/>
    <property type="evidence" value="ECO:0007669"/>
    <property type="project" value="UniProtKB-UniRule"/>
</dbReference>
<dbReference type="Pfam" id="PF00580">
    <property type="entry name" value="UvrD-helicase"/>
    <property type="match status" value="1"/>
</dbReference>
<keyword evidence="6" id="KW-0269">Exonuclease</keyword>
<evidence type="ECO:0000313" key="18">
    <source>
        <dbReference type="EMBL" id="KTC85802.1"/>
    </source>
</evidence>
<protein>
    <recommendedName>
        <fullName evidence="12">DNA 3'-5' helicase</fullName>
        <ecNumber evidence="12">5.6.2.4</ecNumber>
    </recommendedName>
    <alternativeName>
        <fullName evidence="13">DNA 3'-5' helicase II</fullName>
    </alternativeName>
</protein>
<dbReference type="PROSITE" id="PS51198">
    <property type="entry name" value="UVRD_HELICASE_ATP_BIND"/>
    <property type="match status" value="1"/>
</dbReference>
<keyword evidence="19" id="KW-1185">Reference proteome</keyword>
<gene>
    <name evidence="18" type="ORF">Ldro_2127</name>
</gene>
<reference evidence="18 19" key="1">
    <citation type="submission" date="2015-11" db="EMBL/GenBank/DDBJ databases">
        <title>Genomic analysis of 38 Legionella species identifies large and diverse effector repertoires.</title>
        <authorList>
            <person name="Burstein D."/>
            <person name="Amaro F."/>
            <person name="Zusman T."/>
            <person name="Lifshitz Z."/>
            <person name="Cohen O."/>
            <person name="Gilbert J.A."/>
            <person name="Pupko T."/>
            <person name="Shuman H.A."/>
            <person name="Segal G."/>
        </authorList>
    </citation>
    <scope>NUCLEOTIDE SEQUENCE [LARGE SCALE GENOMIC DNA]</scope>
    <source>
        <strain evidence="18 19">ATCC 700990</strain>
    </source>
</reference>
<keyword evidence="8" id="KW-0238">DNA-binding</keyword>
<sequence>MLKDSQQRAQATDPRLSFIVQAPAGSGKTEILTQRYLRLLSTVNAPEQIVALTFTRKAASEMRERILLALQKVAKGTKATSPHQEQTYRYAGEALARSNKLGWQLLDYPGRLRIITIDSLCQTICHAIPLAEKQIPFAEISDNPDAHYRAAAKACLTHAVADQNLHLPLKHLLEHLDNRQDRLLQLFSELLATRDQWLGSLYSAREHNKANYEQMLAFIEQHELRRFQQTIPLELGNELCSLANQMACVESNPDNSRYFLRDWVSFDQMDRKIAAGLAALLLTSDDKLRKGFDHHVGLKRGNCEDALYDKLKSNSKTLLLKLDESQGFLEALIKIKNLPSPHYNPEQWQVLQALFILLPLLVGHLHLIFSEQNEVDFSAISQQALLALGDDEHPTDLALYLDNTIQHLLIDEFQDTSIQQFQLLAKLVQGWQPDDGRTLFVVGDPMQSIYRFRQAEVGLFLKAKQTGIGPVHLESLELCCNFRSTATIVDWVNQQFKTIFPQYDDIESGAISFHHSVNVQVDSNNSHIKAWQFPNRRQEAQALVTFIAEELKNYPDDEIAILVRSRRQLSEIVHLLREQQIPFQGVEIELLAKLPHLRDLWSLAQALLLPANRLSWLALLRSPFGGFSLADLHLLANFDRKKSIYYALSQPQCLAQLTEDGRTRAQFIYAVMRDALACRHQQSLVDWIAQTLKNLHGDKILDGLQLEDLEQFWLLLERFTQAGQLPDFDYFKIEFDKLYSQRVNPSRLQVMTIHKSKGLEFDCVILPGLSAKSQTSDQPLLRWLKLPSQQQEELLLVSPIKAAHQEQCLLYDYLGKLATEKDQYELQRLFYVAATRAKKRLYLFDNNDKETKGSFRSFLKNQEFLAPNAEDLEHESEQLFPSLYRLPIDFYLHPAPTLDFQPQKSMSLISHGTARQIGIVAHELLQWICNHHPNNIEELPWKMIAKQFKSLGFTQMEQEEAFNALRRQITHLFSDPIGQWLSKVHHEERNEYELLINEQGLPSTRIIDRTFIENGIRWIIDFKTGNEAEITQKEHHQQVTHYARLLATYSLEPIHCGLYYLSSGHWVTWKYEVALEKIVNAS</sequence>
<dbReference type="InterPro" id="IPR027417">
    <property type="entry name" value="P-loop_NTPase"/>
</dbReference>
<dbReference type="SUPFAM" id="SSF52980">
    <property type="entry name" value="Restriction endonuclease-like"/>
    <property type="match status" value="1"/>
</dbReference>
<dbReference type="EMBL" id="LNXY01000027">
    <property type="protein sequence ID" value="KTC85802.1"/>
    <property type="molecule type" value="Genomic_DNA"/>
</dbReference>
<evidence type="ECO:0000313" key="19">
    <source>
        <dbReference type="Proteomes" id="UP000054736"/>
    </source>
</evidence>
<dbReference type="InterPro" id="IPR038726">
    <property type="entry name" value="PDDEXK_AddAB-type"/>
</dbReference>
<keyword evidence="10" id="KW-0413">Isomerase</keyword>
<dbReference type="GO" id="GO:0003677">
    <property type="term" value="F:DNA binding"/>
    <property type="evidence" value="ECO:0007669"/>
    <property type="project" value="UniProtKB-KW"/>
</dbReference>
<dbReference type="GO" id="GO:0033202">
    <property type="term" value="C:DNA helicase complex"/>
    <property type="evidence" value="ECO:0007669"/>
    <property type="project" value="TreeGrafter"/>
</dbReference>
<dbReference type="GO" id="GO:0004527">
    <property type="term" value="F:exonuclease activity"/>
    <property type="evidence" value="ECO:0007669"/>
    <property type="project" value="UniProtKB-KW"/>
</dbReference>
<feature type="domain" description="UvrD-like helicase C-terminal" evidence="17">
    <location>
        <begin position="497"/>
        <end position="758"/>
    </location>
</feature>
<dbReference type="PANTHER" id="PTHR11070:SF2">
    <property type="entry name" value="ATP-DEPENDENT DNA HELICASE SRS2"/>
    <property type="match status" value="1"/>
</dbReference>
<dbReference type="GO" id="GO:0043138">
    <property type="term" value="F:3'-5' DNA helicase activity"/>
    <property type="evidence" value="ECO:0007669"/>
    <property type="project" value="UniProtKB-EC"/>
</dbReference>
<dbReference type="OrthoDB" id="9810135at2"/>
<evidence type="ECO:0000259" key="17">
    <source>
        <dbReference type="PROSITE" id="PS51217"/>
    </source>
</evidence>
<dbReference type="GO" id="GO:0005829">
    <property type="term" value="C:cytosol"/>
    <property type="evidence" value="ECO:0007669"/>
    <property type="project" value="TreeGrafter"/>
</dbReference>
<evidence type="ECO:0000256" key="11">
    <source>
        <dbReference type="ARBA" id="ARBA00034617"/>
    </source>
</evidence>
<evidence type="ECO:0000256" key="12">
    <source>
        <dbReference type="ARBA" id="ARBA00034808"/>
    </source>
</evidence>
<dbReference type="InterPro" id="IPR011335">
    <property type="entry name" value="Restrct_endonuc-II-like"/>
</dbReference>
<feature type="binding site" evidence="15">
    <location>
        <begin position="22"/>
        <end position="29"/>
    </location>
    <ligand>
        <name>ATP</name>
        <dbReference type="ChEBI" id="CHEBI:30616"/>
    </ligand>
</feature>
<dbReference type="RefSeq" id="WP_058496406.1">
    <property type="nucleotide sequence ID" value="NZ_CAAAIU010000001.1"/>
</dbReference>
<keyword evidence="5 15" id="KW-0347">Helicase</keyword>
<evidence type="ECO:0000256" key="13">
    <source>
        <dbReference type="ARBA" id="ARBA00034923"/>
    </source>
</evidence>
<evidence type="ECO:0000256" key="9">
    <source>
        <dbReference type="ARBA" id="ARBA00023204"/>
    </source>
</evidence>
<evidence type="ECO:0000256" key="1">
    <source>
        <dbReference type="ARBA" id="ARBA00022722"/>
    </source>
</evidence>
<evidence type="ECO:0000256" key="6">
    <source>
        <dbReference type="ARBA" id="ARBA00022839"/>
    </source>
</evidence>
<evidence type="ECO:0000256" key="14">
    <source>
        <dbReference type="ARBA" id="ARBA00048988"/>
    </source>
</evidence>
<proteinExistence type="predicted"/>
<keyword evidence="7 15" id="KW-0067">ATP-binding</keyword>